<accession>A0A8S5LFW4</accession>
<dbReference type="EMBL" id="BK014710">
    <property type="protein sequence ID" value="DAD68807.1"/>
    <property type="molecule type" value="Genomic_DNA"/>
</dbReference>
<dbReference type="InterPro" id="IPR038628">
    <property type="entry name" value="XkdM-like_sf"/>
</dbReference>
<sequence>MAYLLAKDTVNGAEGKIFVTLDGRNIEVAGMRNITTNAEIQSNDMRVIGTNKIQPKQNGARLTGTGNIYYGTNLFTDMVMQYIKTGVMPQFDIQITNSDPATSIGSQVMAYYGCTLTGTIPLSILNDEEAMLNYDFNFAYTDVERLQAFTDPDSYGSN</sequence>
<evidence type="ECO:0000313" key="1">
    <source>
        <dbReference type="EMBL" id="DAD68807.1"/>
    </source>
</evidence>
<dbReference type="Gene3D" id="2.30.110.40">
    <property type="entry name" value="Phage tail tube protein"/>
    <property type="match status" value="1"/>
</dbReference>
<name>A0A8S5LFW4_9CAUD</name>
<dbReference type="InterPro" id="IPR018989">
    <property type="entry name" value="DUF2001"/>
</dbReference>
<dbReference type="Pfam" id="PF09393">
    <property type="entry name" value="DUF2001"/>
    <property type="match status" value="1"/>
</dbReference>
<proteinExistence type="predicted"/>
<dbReference type="SUPFAM" id="SSF69279">
    <property type="entry name" value="Phage tail proteins"/>
    <property type="match status" value="1"/>
</dbReference>
<organism evidence="1">
    <name type="scientific">Myoviridae sp. ctHP32</name>
    <dbReference type="NCBI Taxonomy" id="2823539"/>
    <lineage>
        <taxon>Viruses</taxon>
        <taxon>Duplodnaviria</taxon>
        <taxon>Heunggongvirae</taxon>
        <taxon>Uroviricota</taxon>
        <taxon>Caudoviricetes</taxon>
    </lineage>
</organism>
<reference evidence="1" key="1">
    <citation type="journal article" date="2021" name="Proc. Natl. Acad. Sci. U.S.A.">
        <title>A Catalog of Tens of Thousands of Viruses from Human Metagenomes Reveals Hidden Associations with Chronic Diseases.</title>
        <authorList>
            <person name="Tisza M.J."/>
            <person name="Buck C.B."/>
        </authorList>
    </citation>
    <scope>NUCLEOTIDE SEQUENCE</scope>
    <source>
        <strain evidence="1">CtHP32</strain>
    </source>
</reference>
<protein>
    <submittedName>
        <fullName evidence="1">Tail tube protein</fullName>
    </submittedName>
</protein>